<organism evidence="1 2">
    <name type="scientific">Candidatus Enterovibrio altilux</name>
    <dbReference type="NCBI Taxonomy" id="1927128"/>
    <lineage>
        <taxon>Bacteria</taxon>
        <taxon>Pseudomonadati</taxon>
        <taxon>Pseudomonadota</taxon>
        <taxon>Gammaproteobacteria</taxon>
        <taxon>Vibrionales</taxon>
        <taxon>Vibrionaceae</taxon>
        <taxon>Enterovibrio</taxon>
    </lineage>
</organism>
<accession>A0A291B810</accession>
<gene>
    <name evidence="1" type="ORF">BTN50_0637</name>
</gene>
<evidence type="ECO:0000313" key="2">
    <source>
        <dbReference type="Proteomes" id="UP000218160"/>
    </source>
</evidence>
<sequence>MLNVFKNIDLIICNTVFVRDIKEAIIFEKITVKKALFPNFSSDGILT</sequence>
<reference evidence="2" key="1">
    <citation type="submission" date="2017-04" db="EMBL/GenBank/DDBJ databases">
        <title>Genome evolution of the luminous symbionts of deep sea anglerfish.</title>
        <authorList>
            <person name="Hendry T.A."/>
        </authorList>
    </citation>
    <scope>NUCLEOTIDE SEQUENCE [LARGE SCALE GENOMIC DNA]</scope>
</reference>
<evidence type="ECO:0000313" key="1">
    <source>
        <dbReference type="EMBL" id="ATF09159.1"/>
    </source>
</evidence>
<protein>
    <submittedName>
        <fullName evidence="1">Uncharacterized protein</fullName>
    </submittedName>
</protein>
<dbReference type="EMBL" id="CP020660">
    <property type="protein sequence ID" value="ATF09159.1"/>
    <property type="molecule type" value="Genomic_DNA"/>
</dbReference>
<name>A0A291B810_9GAMM</name>
<dbReference type="KEGG" id="elux:BTN50_0637"/>
<keyword evidence="2" id="KW-1185">Reference proteome</keyword>
<dbReference type="AlphaFoldDB" id="A0A291B810"/>
<dbReference type="Proteomes" id="UP000218160">
    <property type="component" value="Chromosome 1"/>
</dbReference>
<proteinExistence type="predicted"/>